<dbReference type="GeneTree" id="ENSGT00940000161627"/>
<reference evidence="1" key="3">
    <citation type="submission" date="2025-09" db="UniProtKB">
        <authorList>
            <consortium name="Ensembl"/>
        </authorList>
    </citation>
    <scope>IDENTIFICATION</scope>
</reference>
<dbReference type="PANTHER" id="PTHR46254">
    <property type="entry name" value="PROTEIN GVQW1-RELATED"/>
    <property type="match status" value="1"/>
</dbReference>
<dbReference type="Ensembl" id="ENSPANT00000077469.1">
    <property type="protein sequence ID" value="ENSPANP00000052995.1"/>
    <property type="gene ID" value="ENSPANG00000037985.1"/>
</dbReference>
<organism evidence="1 2">
    <name type="scientific">Papio anubis</name>
    <name type="common">Olive baboon</name>
    <dbReference type="NCBI Taxonomy" id="9555"/>
    <lineage>
        <taxon>Eukaryota</taxon>
        <taxon>Metazoa</taxon>
        <taxon>Chordata</taxon>
        <taxon>Craniata</taxon>
        <taxon>Vertebrata</taxon>
        <taxon>Euteleostomi</taxon>
        <taxon>Mammalia</taxon>
        <taxon>Eutheria</taxon>
        <taxon>Euarchontoglires</taxon>
        <taxon>Primates</taxon>
        <taxon>Haplorrhini</taxon>
        <taxon>Catarrhini</taxon>
        <taxon>Cercopithecidae</taxon>
        <taxon>Cercopithecinae</taxon>
        <taxon>Papio</taxon>
    </lineage>
</organism>
<protein>
    <submittedName>
        <fullName evidence="1">Uncharacterized protein</fullName>
    </submittedName>
</protein>
<accession>A0A8I5NIY3</accession>
<dbReference type="PANTHER" id="PTHR46254:SF6">
    <property type="entry name" value="HIGH MOBILITY GROUP AT-HOOK 2"/>
    <property type="match status" value="1"/>
</dbReference>
<dbReference type="Proteomes" id="UP000028761">
    <property type="component" value="Chromosome 8"/>
</dbReference>
<sequence>MKKYMMFGRLTIAKMSILPKLIKEKKNKKYNLRPLERQIKKMKAQVTHYGKIFSSFFLSFSFLFFEMKSHSVTQAGVQWCDLRSLQPPSPRFQRFSCLSLPSSWDYRRPEPHLANFCIF</sequence>
<evidence type="ECO:0000313" key="2">
    <source>
        <dbReference type="Proteomes" id="UP000028761"/>
    </source>
</evidence>
<keyword evidence="2" id="KW-1185">Reference proteome</keyword>
<reference evidence="1" key="2">
    <citation type="submission" date="2025-08" db="UniProtKB">
        <authorList>
            <consortium name="Ensembl"/>
        </authorList>
    </citation>
    <scope>IDENTIFICATION</scope>
</reference>
<reference evidence="1 2" key="1">
    <citation type="submission" date="2012-03" db="EMBL/GenBank/DDBJ databases">
        <title>Whole Genome Assembly of Papio anubis.</title>
        <authorList>
            <person name="Liu Y.L."/>
            <person name="Abraham K.A."/>
            <person name="Akbar H.A."/>
            <person name="Ali S.A."/>
            <person name="Anosike U.A."/>
            <person name="Aqrawi P.A."/>
            <person name="Arias F.A."/>
            <person name="Attaway T.A."/>
            <person name="Awwad R.A."/>
            <person name="Babu C.B."/>
            <person name="Bandaranaike D.B."/>
            <person name="Battles P.B."/>
            <person name="Bell A.B."/>
            <person name="Beltran B.B."/>
            <person name="Berhane-Mersha D.B."/>
            <person name="Bess C.B."/>
            <person name="Bickham C.B."/>
            <person name="Bolden T.B."/>
            <person name="Carter K.C."/>
            <person name="Chau D.C."/>
            <person name="Chavez A.C."/>
            <person name="Clerc-Blankenburg K.C."/>
            <person name="Coyle M.C."/>
            <person name="Dao M.D."/>
            <person name="Davila M.L.D."/>
            <person name="Davy-Carroll L.D."/>
            <person name="Denson S.D."/>
            <person name="Dinh H.D."/>
            <person name="Fernandez S.F."/>
            <person name="Fernando P.F."/>
            <person name="Forbes L.F."/>
            <person name="Francis C.F."/>
            <person name="Francisco L.F."/>
            <person name="Fu Q.F."/>
            <person name="Garcia-Iii R.G."/>
            <person name="Garrett T.G."/>
            <person name="Gross S.G."/>
            <person name="Gubbala S.G."/>
            <person name="Hirani K.H."/>
            <person name="Hogues M.H."/>
            <person name="Hollins B.H."/>
            <person name="Jackson L.J."/>
            <person name="Javaid M.J."/>
            <person name="Jhangiani S.J."/>
            <person name="Johnson A.J."/>
            <person name="Johnson B.J."/>
            <person name="Jones J.J."/>
            <person name="Joshi V.J."/>
            <person name="Kalu J.K."/>
            <person name="Khan N.K."/>
            <person name="Korchina V.K."/>
            <person name="Kovar C.K."/>
            <person name="Lago L.L."/>
            <person name="Lara F.L."/>
            <person name="Le T.-K.L."/>
            <person name="Lee S.L."/>
            <person name="Legall-Iii F.L."/>
            <person name="Lemon S.L."/>
            <person name="Liu J.L."/>
            <person name="Liu Y.-S.L."/>
            <person name="Liyanage D.L."/>
            <person name="Lopez J.L."/>
            <person name="Lorensuhewa L.L."/>
            <person name="Mata R.M."/>
            <person name="Mathew T.M."/>
            <person name="Mercado C.M."/>
            <person name="Mercado I.M."/>
            <person name="Morales K.M."/>
            <person name="Morgan M.M."/>
            <person name="Munidasa M.M."/>
            <person name="Ngo D.N."/>
            <person name="Nguyen L.N."/>
            <person name="Nguyen T.N."/>
            <person name="Nguyen N.N."/>
            <person name="Obregon M.O."/>
            <person name="Okwuonu G.O."/>
            <person name="Ongeri F.O."/>
            <person name="Onwere C.O."/>
            <person name="Osifeso I.O."/>
            <person name="Parra A.P."/>
            <person name="Patil S.P."/>
            <person name="Perez A.P."/>
            <person name="Perez Y.P."/>
            <person name="Pham C.P."/>
            <person name="Pu L.-L.P."/>
            <person name="Puazo M.P."/>
            <person name="Quiroz J.Q."/>
            <person name="Rouhana J.R."/>
            <person name="Ruiz M.R."/>
            <person name="Ruiz S.-J.R."/>
            <person name="Saada N.S."/>
            <person name="Santibanez J.S."/>
            <person name="Scheel M.S."/>
            <person name="Schneider B.S."/>
            <person name="Simmons D.S."/>
            <person name="Sisson I.S."/>
            <person name="Tang L.-Y.T."/>
            <person name="Thornton R.T."/>
            <person name="Tisius J.T."/>
            <person name="Toledanes G.T."/>
            <person name="Trejos Z.T."/>
            <person name="Usmani K.U."/>
            <person name="Varghese R.V."/>
            <person name="Vattathil S.V."/>
            <person name="Vee V.V."/>
            <person name="Walker D.W."/>
            <person name="Weissenberger G.W."/>
            <person name="White C.W."/>
            <person name="Williams A.W."/>
            <person name="Woodworth J.W."/>
            <person name="Wright R.W."/>
            <person name="Zhu Y.Z."/>
            <person name="Han Y.H."/>
            <person name="Newsham I.N."/>
            <person name="Nazareth L.N."/>
            <person name="Worley K.W."/>
            <person name="Muzny D.M."/>
            <person name="Rogers J.R."/>
            <person name="Gibbs R.G."/>
        </authorList>
    </citation>
    <scope>NUCLEOTIDE SEQUENCE [LARGE SCALE GENOMIC DNA]</scope>
</reference>
<proteinExistence type="predicted"/>
<dbReference type="AlphaFoldDB" id="A0A8I5NIY3"/>
<name>A0A8I5NIY3_PAPAN</name>
<evidence type="ECO:0000313" key="1">
    <source>
        <dbReference type="Ensembl" id="ENSPANP00000052995.1"/>
    </source>
</evidence>